<evidence type="ECO:0000313" key="5">
    <source>
        <dbReference type="EMBL" id="CAD9449643.1"/>
    </source>
</evidence>
<dbReference type="InterPro" id="IPR042266">
    <property type="entry name" value="PPPDE_sf"/>
</dbReference>
<dbReference type="GO" id="GO:0101005">
    <property type="term" value="F:deubiquitinase activity"/>
    <property type="evidence" value="ECO:0007669"/>
    <property type="project" value="TreeGrafter"/>
</dbReference>
<reference evidence="5" key="1">
    <citation type="submission" date="2021-01" db="EMBL/GenBank/DDBJ databases">
        <authorList>
            <person name="Corre E."/>
            <person name="Pelletier E."/>
            <person name="Niang G."/>
            <person name="Scheremetjew M."/>
            <person name="Finn R."/>
            <person name="Kale V."/>
            <person name="Holt S."/>
            <person name="Cochrane G."/>
            <person name="Meng A."/>
            <person name="Brown T."/>
            <person name="Cohen L."/>
        </authorList>
    </citation>
    <scope>NUCLEOTIDE SEQUENCE</scope>
    <source>
        <strain evidence="5">CCMP1381</strain>
    </source>
</reference>
<keyword evidence="3" id="KW-0378">Hydrolase</keyword>
<evidence type="ECO:0000256" key="2">
    <source>
        <dbReference type="ARBA" id="ARBA00022670"/>
    </source>
</evidence>
<dbReference type="SMART" id="SM01179">
    <property type="entry name" value="DUF862"/>
    <property type="match status" value="1"/>
</dbReference>
<gene>
    <name evidence="5" type="ORF">DSPE1174_LOCUS20814</name>
</gene>
<dbReference type="PROSITE" id="PS51858">
    <property type="entry name" value="PPPDE"/>
    <property type="match status" value="1"/>
</dbReference>
<feature type="domain" description="PPPDE" evidence="4">
    <location>
        <begin position="30"/>
        <end position="179"/>
    </location>
</feature>
<dbReference type="PANTHER" id="PTHR12378">
    <property type="entry name" value="DESUMOYLATING ISOPEPTIDASE"/>
    <property type="match status" value="1"/>
</dbReference>
<dbReference type="GO" id="GO:0006508">
    <property type="term" value="P:proteolysis"/>
    <property type="evidence" value="ECO:0007669"/>
    <property type="project" value="UniProtKB-KW"/>
</dbReference>
<dbReference type="EMBL" id="HBGS01040466">
    <property type="protein sequence ID" value="CAD9449643.1"/>
    <property type="molecule type" value="Transcribed_RNA"/>
</dbReference>
<dbReference type="AlphaFoldDB" id="A0A7S2GHW6"/>
<sequence length="204" mass="23368">MGNIQWAQCDLSTCLERPRNIEEEAKYATTPVWLHVYDVWHSKMVHDLDVALKDFLAVGGIFHGAVHVAVEDDEKISKFEWSYGKTRGPRSGVFVEPPKRCKMHYYRQSVYMGDSPKTAKEIRAIVVRLIKDWQGLEYDLLHHNCCSFSDAFCIELGVGPIPEWVHRLADAGAAIQDNIKIAVEALHELEDTVQKEEEALMEWL</sequence>
<dbReference type="Gene3D" id="3.90.1720.30">
    <property type="entry name" value="PPPDE domains"/>
    <property type="match status" value="1"/>
</dbReference>
<organism evidence="5">
    <name type="scientific">Octactis speculum</name>
    <dbReference type="NCBI Taxonomy" id="3111310"/>
    <lineage>
        <taxon>Eukaryota</taxon>
        <taxon>Sar</taxon>
        <taxon>Stramenopiles</taxon>
        <taxon>Ochrophyta</taxon>
        <taxon>Dictyochophyceae</taxon>
        <taxon>Dictyochales</taxon>
        <taxon>Dictyochaceae</taxon>
        <taxon>Octactis</taxon>
    </lineage>
</organism>
<keyword evidence="2" id="KW-0645">Protease</keyword>
<comment type="similarity">
    <text evidence="1">Belongs to the DeSI family.</text>
</comment>
<accession>A0A7S2GHW6</accession>
<protein>
    <recommendedName>
        <fullName evidence="4">PPPDE domain-containing protein</fullName>
    </recommendedName>
</protein>
<dbReference type="InterPro" id="IPR008580">
    <property type="entry name" value="PPPDE_dom"/>
</dbReference>
<proteinExistence type="inferred from homology"/>
<evidence type="ECO:0000256" key="3">
    <source>
        <dbReference type="ARBA" id="ARBA00022801"/>
    </source>
</evidence>
<evidence type="ECO:0000259" key="4">
    <source>
        <dbReference type="PROSITE" id="PS51858"/>
    </source>
</evidence>
<dbReference type="Pfam" id="PF05903">
    <property type="entry name" value="Peptidase_C97"/>
    <property type="match status" value="1"/>
</dbReference>
<dbReference type="PANTHER" id="PTHR12378:SF9">
    <property type="entry name" value="OS06G0107000 PROTEIN"/>
    <property type="match status" value="1"/>
</dbReference>
<name>A0A7S2GHW6_9STRA</name>
<dbReference type="GO" id="GO:0016579">
    <property type="term" value="P:protein deubiquitination"/>
    <property type="evidence" value="ECO:0007669"/>
    <property type="project" value="TreeGrafter"/>
</dbReference>
<evidence type="ECO:0000256" key="1">
    <source>
        <dbReference type="ARBA" id="ARBA00008140"/>
    </source>
</evidence>